<dbReference type="OrthoDB" id="538223at2759"/>
<feature type="domain" description="BRWD/PHIP ancillary-like" evidence="1">
    <location>
        <begin position="2"/>
        <end position="157"/>
    </location>
</feature>
<accession>R7TZR6</accession>
<sequence>MQYLKEVRLRKVYPVDLDRGQPWHKNPHLREEELVKVIGVRYEIRPPRLVCLKLSQIDPDTGRMCGGSFSIKYHDMADVIDFIILRQTYESAIRHRWKVGDRFRSLIDDAWWIGEIVTQEPFSEEYPDSQFQCFNVKWDTGEHEKMSPWDLEPIDEQRMSG</sequence>
<dbReference type="GO" id="GO:0007010">
    <property type="term" value="P:cytoskeleton organization"/>
    <property type="evidence" value="ECO:0007669"/>
    <property type="project" value="TreeGrafter"/>
</dbReference>
<dbReference type="Pfam" id="PF25313">
    <property type="entry name" value="BRWD_AD"/>
    <property type="match status" value="1"/>
</dbReference>
<dbReference type="EnsemblMetazoa" id="CapteT122519">
    <property type="protein sequence ID" value="CapteP122519"/>
    <property type="gene ID" value="CapteG122519"/>
</dbReference>
<dbReference type="InterPro" id="IPR057451">
    <property type="entry name" value="BRWD/PHIP_AD"/>
</dbReference>
<dbReference type="OMA" id="QHYDISA"/>
<evidence type="ECO:0000313" key="2">
    <source>
        <dbReference type="EMBL" id="ELT96425.1"/>
    </source>
</evidence>
<evidence type="ECO:0000313" key="3">
    <source>
        <dbReference type="EnsemblMetazoa" id="CapteP122519"/>
    </source>
</evidence>
<dbReference type="FunFam" id="2.30.30.1040:FF:000003">
    <property type="entry name" value="Bromodomain and WD repeat domain containing 1"/>
    <property type="match status" value="1"/>
</dbReference>
<dbReference type="GO" id="GO:0006357">
    <property type="term" value="P:regulation of transcription by RNA polymerase II"/>
    <property type="evidence" value="ECO:0007669"/>
    <property type="project" value="TreeGrafter"/>
</dbReference>
<dbReference type="PANTHER" id="PTHR16266:SF17">
    <property type="entry name" value="BRWD3"/>
    <property type="match status" value="1"/>
</dbReference>
<dbReference type="Gene3D" id="2.30.30.1040">
    <property type="match status" value="1"/>
</dbReference>
<dbReference type="Proteomes" id="UP000014760">
    <property type="component" value="Unassembled WGS sequence"/>
</dbReference>
<dbReference type="EMBL" id="AMQN01028072">
    <property type="status" value="NOT_ANNOTATED_CDS"/>
    <property type="molecule type" value="Genomic_DNA"/>
</dbReference>
<dbReference type="PANTHER" id="PTHR16266">
    <property type="entry name" value="WD REPEAT DOMAIN 9"/>
    <property type="match status" value="1"/>
</dbReference>
<dbReference type="AlphaFoldDB" id="R7TZR6"/>
<reference evidence="4" key="1">
    <citation type="submission" date="2012-12" db="EMBL/GenBank/DDBJ databases">
        <authorList>
            <person name="Hellsten U."/>
            <person name="Grimwood J."/>
            <person name="Chapman J.A."/>
            <person name="Shapiro H."/>
            <person name="Aerts A."/>
            <person name="Otillar R.P."/>
            <person name="Terry A.Y."/>
            <person name="Boore J.L."/>
            <person name="Simakov O."/>
            <person name="Marletaz F."/>
            <person name="Cho S.-J."/>
            <person name="Edsinger-Gonzales E."/>
            <person name="Havlak P."/>
            <person name="Kuo D.-H."/>
            <person name="Larsson T."/>
            <person name="Lv J."/>
            <person name="Arendt D."/>
            <person name="Savage R."/>
            <person name="Osoegawa K."/>
            <person name="de Jong P."/>
            <person name="Lindberg D.R."/>
            <person name="Seaver E.C."/>
            <person name="Weisblat D.A."/>
            <person name="Putnam N.H."/>
            <person name="Grigoriev I.V."/>
            <person name="Rokhsar D.S."/>
        </authorList>
    </citation>
    <scope>NUCLEOTIDE SEQUENCE</scope>
    <source>
        <strain evidence="4">I ESC-2004</strain>
    </source>
</reference>
<dbReference type="EMBL" id="KB308825">
    <property type="protein sequence ID" value="ELT96425.1"/>
    <property type="molecule type" value="Genomic_DNA"/>
</dbReference>
<evidence type="ECO:0000259" key="1">
    <source>
        <dbReference type="Pfam" id="PF25313"/>
    </source>
</evidence>
<gene>
    <name evidence="2" type="ORF">CAPTEDRAFT_122519</name>
</gene>
<reference evidence="3" key="3">
    <citation type="submission" date="2015-06" db="UniProtKB">
        <authorList>
            <consortium name="EnsemblMetazoa"/>
        </authorList>
    </citation>
    <scope>IDENTIFICATION</scope>
</reference>
<protein>
    <recommendedName>
        <fullName evidence="1">BRWD/PHIP ancillary-like domain-containing protein</fullName>
    </recommendedName>
</protein>
<organism evidence="2">
    <name type="scientific">Capitella teleta</name>
    <name type="common">Polychaete worm</name>
    <dbReference type="NCBI Taxonomy" id="283909"/>
    <lineage>
        <taxon>Eukaryota</taxon>
        <taxon>Metazoa</taxon>
        <taxon>Spiralia</taxon>
        <taxon>Lophotrochozoa</taxon>
        <taxon>Annelida</taxon>
        <taxon>Polychaeta</taxon>
        <taxon>Sedentaria</taxon>
        <taxon>Scolecida</taxon>
        <taxon>Capitellidae</taxon>
        <taxon>Capitella</taxon>
    </lineage>
</organism>
<dbReference type="GO" id="GO:0008360">
    <property type="term" value="P:regulation of cell shape"/>
    <property type="evidence" value="ECO:0007669"/>
    <property type="project" value="TreeGrafter"/>
</dbReference>
<dbReference type="HOGENOM" id="CLU_1645339_0_0_1"/>
<keyword evidence="4" id="KW-1185">Reference proteome</keyword>
<name>R7TZR6_CAPTE</name>
<dbReference type="GO" id="GO:0005634">
    <property type="term" value="C:nucleus"/>
    <property type="evidence" value="ECO:0007669"/>
    <property type="project" value="TreeGrafter"/>
</dbReference>
<evidence type="ECO:0000313" key="4">
    <source>
        <dbReference type="Proteomes" id="UP000014760"/>
    </source>
</evidence>
<dbReference type="STRING" id="283909.R7TZR6"/>
<reference evidence="2 4" key="2">
    <citation type="journal article" date="2013" name="Nature">
        <title>Insights into bilaterian evolution from three spiralian genomes.</title>
        <authorList>
            <person name="Simakov O."/>
            <person name="Marletaz F."/>
            <person name="Cho S.J."/>
            <person name="Edsinger-Gonzales E."/>
            <person name="Havlak P."/>
            <person name="Hellsten U."/>
            <person name="Kuo D.H."/>
            <person name="Larsson T."/>
            <person name="Lv J."/>
            <person name="Arendt D."/>
            <person name="Savage R."/>
            <person name="Osoegawa K."/>
            <person name="de Jong P."/>
            <person name="Grimwood J."/>
            <person name="Chapman J.A."/>
            <person name="Shapiro H."/>
            <person name="Aerts A."/>
            <person name="Otillar R.P."/>
            <person name="Terry A.Y."/>
            <person name="Boore J.L."/>
            <person name="Grigoriev I.V."/>
            <person name="Lindberg D.R."/>
            <person name="Seaver E.C."/>
            <person name="Weisblat D.A."/>
            <person name="Putnam N.H."/>
            <person name="Rokhsar D.S."/>
        </authorList>
    </citation>
    <scope>NUCLEOTIDE SEQUENCE</scope>
    <source>
        <strain evidence="2 4">I ESC-2004</strain>
    </source>
</reference>
<dbReference type="InterPro" id="IPR052060">
    <property type="entry name" value="Bromo_WD_repeat"/>
</dbReference>
<proteinExistence type="predicted"/>